<gene>
    <name evidence="1" type="ORF">SAMN05216246_10483</name>
</gene>
<protein>
    <submittedName>
        <fullName evidence="1">Uncharacterized protein</fullName>
    </submittedName>
</protein>
<dbReference type="EMBL" id="FQYL01000004">
    <property type="protein sequence ID" value="SHI71551.1"/>
    <property type="molecule type" value="Genomic_DNA"/>
</dbReference>
<dbReference type="Proteomes" id="UP000184390">
    <property type="component" value="Unassembled WGS sequence"/>
</dbReference>
<keyword evidence="2" id="KW-1185">Reference proteome</keyword>
<evidence type="ECO:0000313" key="2">
    <source>
        <dbReference type="Proteomes" id="UP000184390"/>
    </source>
</evidence>
<comment type="caution">
    <text evidence="1">The sequence shown here is derived from an EMBL/GenBank/DDBJ whole genome shotgun (WGS) entry which is preliminary data.</text>
</comment>
<proteinExistence type="predicted"/>
<organism evidence="1 2">
    <name type="scientific">Actinomyces denticolens</name>
    <dbReference type="NCBI Taxonomy" id="52767"/>
    <lineage>
        <taxon>Bacteria</taxon>
        <taxon>Bacillati</taxon>
        <taxon>Actinomycetota</taxon>
        <taxon>Actinomycetes</taxon>
        <taxon>Actinomycetales</taxon>
        <taxon>Actinomycetaceae</taxon>
        <taxon>Actinomyces</taxon>
    </lineage>
</organism>
<sequence>MGAGAEGVVVTRGAGQATISMDKVVRRGKYLFGTLTVSGDATLLVYWLNDSSAGIWASSREEAKKTIHPAATGANGLDLLAGGLRYSPCDHVRPGTEHHITLADVSVDHDMSGTTGVCVIWPDVGGDTVTLDHAPAKRVQDSIPWRLTDIPVVDE</sequence>
<name>A0ABY1I718_9ACTO</name>
<reference evidence="1 2" key="1">
    <citation type="submission" date="2016-11" db="EMBL/GenBank/DDBJ databases">
        <authorList>
            <person name="Varghese N."/>
            <person name="Submissions S."/>
        </authorList>
    </citation>
    <scope>NUCLEOTIDE SEQUENCE [LARGE SCALE GENOMIC DNA]</scope>
    <source>
        <strain evidence="1 2">PA</strain>
    </source>
</reference>
<evidence type="ECO:0000313" key="1">
    <source>
        <dbReference type="EMBL" id="SHI71551.1"/>
    </source>
</evidence>
<accession>A0ABY1I718</accession>